<proteinExistence type="predicted"/>
<reference evidence="2" key="1">
    <citation type="submission" date="2022-11" db="UniProtKB">
        <authorList>
            <consortium name="WormBaseParasite"/>
        </authorList>
    </citation>
    <scope>IDENTIFICATION</scope>
</reference>
<sequence length="99" mass="11205">MGRGKKLSDYEKGVITGLAESKLTHAEIAVRIHRSQNVVSNFLRRRDEYGTAKSPGRPKKLSGKARRRIVQKKEIEGKSISFNKTTQRFMSAVQPKDGY</sequence>
<evidence type="ECO:0000313" key="1">
    <source>
        <dbReference type="Proteomes" id="UP000887576"/>
    </source>
</evidence>
<dbReference type="Proteomes" id="UP000887576">
    <property type="component" value="Unplaced"/>
</dbReference>
<accession>A0AC34R8S8</accession>
<dbReference type="WBParaSite" id="JU765_v2.g4479.t1">
    <property type="protein sequence ID" value="JU765_v2.g4479.t1"/>
    <property type="gene ID" value="JU765_v2.g4479"/>
</dbReference>
<protein>
    <submittedName>
        <fullName evidence="2">Tc3 transposase DNA binding domain-containing protein</fullName>
    </submittedName>
</protein>
<name>A0AC34R8S8_9BILA</name>
<evidence type="ECO:0000313" key="2">
    <source>
        <dbReference type="WBParaSite" id="JU765_v2.g4479.t1"/>
    </source>
</evidence>
<organism evidence="1 2">
    <name type="scientific">Panagrolaimus sp. JU765</name>
    <dbReference type="NCBI Taxonomy" id="591449"/>
    <lineage>
        <taxon>Eukaryota</taxon>
        <taxon>Metazoa</taxon>
        <taxon>Ecdysozoa</taxon>
        <taxon>Nematoda</taxon>
        <taxon>Chromadorea</taxon>
        <taxon>Rhabditida</taxon>
        <taxon>Tylenchina</taxon>
        <taxon>Panagrolaimomorpha</taxon>
        <taxon>Panagrolaimoidea</taxon>
        <taxon>Panagrolaimidae</taxon>
        <taxon>Panagrolaimus</taxon>
    </lineage>
</organism>